<proteinExistence type="predicted"/>
<dbReference type="PANTHER" id="PTHR10357:SF210">
    <property type="entry name" value="MALTODEXTRIN GLUCOSIDASE"/>
    <property type="match status" value="1"/>
</dbReference>
<evidence type="ECO:0000256" key="1">
    <source>
        <dbReference type="ARBA" id="ARBA00022801"/>
    </source>
</evidence>
<accession>A0A9D9IX85</accession>
<gene>
    <name evidence="4" type="ORF">IAB76_03135</name>
</gene>
<dbReference type="InterPro" id="IPR013783">
    <property type="entry name" value="Ig-like_fold"/>
</dbReference>
<dbReference type="Pfam" id="PF09087">
    <property type="entry name" value="Cyc-maltodext_N"/>
    <property type="match status" value="1"/>
</dbReference>
<dbReference type="SUPFAM" id="SSF81296">
    <property type="entry name" value="E set domains"/>
    <property type="match status" value="1"/>
</dbReference>
<evidence type="ECO:0000313" key="5">
    <source>
        <dbReference type="Proteomes" id="UP000823769"/>
    </source>
</evidence>
<dbReference type="PANTHER" id="PTHR10357">
    <property type="entry name" value="ALPHA-AMYLASE FAMILY MEMBER"/>
    <property type="match status" value="1"/>
</dbReference>
<dbReference type="Gene3D" id="3.20.20.80">
    <property type="entry name" value="Glycosidases"/>
    <property type="match status" value="1"/>
</dbReference>
<dbReference type="CDD" id="cd11340">
    <property type="entry name" value="AmyAc_bac_CMD_like_3"/>
    <property type="match status" value="1"/>
</dbReference>
<dbReference type="Gene3D" id="2.60.40.10">
    <property type="entry name" value="Immunoglobulins"/>
    <property type="match status" value="1"/>
</dbReference>
<feature type="domain" description="Glycosyl hydrolase family 13 catalytic" evidence="3">
    <location>
        <begin position="94"/>
        <end position="482"/>
    </location>
</feature>
<dbReference type="InterPro" id="IPR006047">
    <property type="entry name" value="GH13_cat_dom"/>
</dbReference>
<keyword evidence="1 4" id="KW-0378">Hydrolase</keyword>
<dbReference type="GO" id="GO:0016798">
    <property type="term" value="F:hydrolase activity, acting on glycosyl bonds"/>
    <property type="evidence" value="ECO:0007669"/>
    <property type="project" value="UniProtKB-KW"/>
</dbReference>
<evidence type="ECO:0000259" key="3">
    <source>
        <dbReference type="SMART" id="SM00642"/>
    </source>
</evidence>
<reference evidence="4" key="2">
    <citation type="journal article" date="2021" name="PeerJ">
        <title>Extensive microbial diversity within the chicken gut microbiome revealed by metagenomics and culture.</title>
        <authorList>
            <person name="Gilroy R."/>
            <person name="Ravi A."/>
            <person name="Getino M."/>
            <person name="Pursley I."/>
            <person name="Horton D.L."/>
            <person name="Alikhan N.F."/>
            <person name="Baker D."/>
            <person name="Gharbi K."/>
            <person name="Hall N."/>
            <person name="Watson M."/>
            <person name="Adriaenssens E.M."/>
            <person name="Foster-Nyarko E."/>
            <person name="Jarju S."/>
            <person name="Secka A."/>
            <person name="Antonio M."/>
            <person name="Oren A."/>
            <person name="Chaudhuri R.R."/>
            <person name="La Ragione R."/>
            <person name="Hildebrand F."/>
            <person name="Pallen M.J."/>
        </authorList>
    </citation>
    <scope>NUCLEOTIDE SEQUENCE</scope>
    <source>
        <strain evidence="4">B3-1481</strain>
    </source>
</reference>
<evidence type="ECO:0000256" key="2">
    <source>
        <dbReference type="ARBA" id="ARBA00023295"/>
    </source>
</evidence>
<protein>
    <submittedName>
        <fullName evidence="4">Glycoside hydrolase family 13 protein</fullName>
    </submittedName>
</protein>
<dbReference type="SMART" id="SM00642">
    <property type="entry name" value="Aamy"/>
    <property type="match status" value="1"/>
</dbReference>
<dbReference type="Gene3D" id="2.60.40.1180">
    <property type="entry name" value="Golgi alpha-mannosidase II"/>
    <property type="match status" value="1"/>
</dbReference>
<dbReference type="InterPro" id="IPR013780">
    <property type="entry name" value="Glyco_hydro_b"/>
</dbReference>
<comment type="caution">
    <text evidence="4">The sequence shown here is derived from an EMBL/GenBank/DDBJ whole genome shotgun (WGS) entry which is preliminary data.</text>
</comment>
<dbReference type="EMBL" id="JADILW010000046">
    <property type="protein sequence ID" value="MBO8480090.1"/>
    <property type="molecule type" value="Genomic_DNA"/>
</dbReference>
<dbReference type="SUPFAM" id="SSF51011">
    <property type="entry name" value="Glycosyl hydrolase domain"/>
    <property type="match status" value="1"/>
</dbReference>
<keyword evidence="2" id="KW-0326">Glycosidase</keyword>
<sequence>MKTGLQLLVQGEGIGAWDVAVEGGRGVSVAGVHTAESPNYLFVDIDIAADAKPGTYTLVFSKDGQTLRRPYEILARREGSAERKSFGTADAIYLLMPDRFVNGDPTNDDSPLMTEKADHDAFFGRHGGDIQGIEDQLGYIADAGFTAIWSTPLLEDDEPTSSYHGYACTDYYQIDPRFGSNRKYREMVAQAHEHGIKVIMDIVTNHCGDRHWWMEDLPFQDWIHQWPEYTHSNCAFSAQNDPYCSELDRINMTSGWFDTSMVDMNLDNPWLLQYFKQWAVWWIEWADLDGFRVDTYPYNEKVPMSEWCKAVRTEYPNFNIVGEVWSGNVPEVAYWQAENPNRDGFNSNLPSIMDFPLLNAITAGINADGESWDEGITKVYNSIANDQYYQNPQNMMIFPGNHDTDRIGDIVGADPAKQKIVMTLMATLRGYPQIFSGDELLVVSRDRSQGHGGLRVDFPLDWEKDPVMKDMHDYVSTLLNWRKTSDAVQIGNTLHFLTRDNTYAYFRYTDDQAVFVYINNNSTPRELPWADYAEFTGRLSGEGRNVVTGESFNPENCNVPAKSSLIIEYR</sequence>
<dbReference type="GO" id="GO:0005975">
    <property type="term" value="P:carbohydrate metabolic process"/>
    <property type="evidence" value="ECO:0007669"/>
    <property type="project" value="InterPro"/>
</dbReference>
<dbReference type="Pfam" id="PF00128">
    <property type="entry name" value="Alpha-amylase"/>
    <property type="match status" value="1"/>
</dbReference>
<name>A0A9D9IX85_9BACT</name>
<dbReference type="Proteomes" id="UP000823769">
    <property type="component" value="Unassembled WGS sequence"/>
</dbReference>
<dbReference type="AlphaFoldDB" id="A0A9D9IX85"/>
<dbReference type="InterPro" id="IPR014756">
    <property type="entry name" value="Ig_E-set"/>
</dbReference>
<reference evidence="4" key="1">
    <citation type="submission" date="2020-10" db="EMBL/GenBank/DDBJ databases">
        <authorList>
            <person name="Gilroy R."/>
        </authorList>
    </citation>
    <scope>NUCLEOTIDE SEQUENCE</scope>
    <source>
        <strain evidence="4">B3-1481</strain>
    </source>
</reference>
<dbReference type="SUPFAM" id="SSF51445">
    <property type="entry name" value="(Trans)glycosidases"/>
    <property type="match status" value="1"/>
</dbReference>
<evidence type="ECO:0000313" key="4">
    <source>
        <dbReference type="EMBL" id="MBO8480090.1"/>
    </source>
</evidence>
<organism evidence="4 5">
    <name type="scientific">Candidatus Cryptobacteroides avistercoris</name>
    <dbReference type="NCBI Taxonomy" id="2840758"/>
    <lineage>
        <taxon>Bacteria</taxon>
        <taxon>Pseudomonadati</taxon>
        <taxon>Bacteroidota</taxon>
        <taxon>Bacteroidia</taxon>
        <taxon>Bacteroidales</taxon>
        <taxon>Candidatus Cryptobacteroides</taxon>
    </lineage>
</organism>
<dbReference type="InterPro" id="IPR015171">
    <property type="entry name" value="Cyc-maltodext_N"/>
</dbReference>
<dbReference type="InterPro" id="IPR017853">
    <property type="entry name" value="GH"/>
</dbReference>